<dbReference type="Pfam" id="PF09526">
    <property type="entry name" value="DUF2387"/>
    <property type="match status" value="1"/>
</dbReference>
<organism evidence="2 3">
    <name type="scientific">Pseudidiomarina planktonica</name>
    <dbReference type="NCBI Taxonomy" id="1323738"/>
    <lineage>
        <taxon>Bacteria</taxon>
        <taxon>Pseudomonadati</taxon>
        <taxon>Pseudomonadota</taxon>
        <taxon>Gammaproteobacteria</taxon>
        <taxon>Alteromonadales</taxon>
        <taxon>Idiomarinaceae</taxon>
        <taxon>Pseudidiomarina</taxon>
    </lineage>
</organism>
<sequence>MARQRKRFIAGAVCPKCEATDTLMLFFENNIEQVECVQCKHRMSEPKAQGSGSKRQFDNVIGIFDPQSENKKPH</sequence>
<dbReference type="NCBIfam" id="TIGR02443">
    <property type="entry name" value="YheV family putative zinc ribbon protein"/>
    <property type="match status" value="1"/>
</dbReference>
<feature type="region of interest" description="Disordered" evidence="1">
    <location>
        <begin position="45"/>
        <end position="74"/>
    </location>
</feature>
<proteinExistence type="predicted"/>
<dbReference type="InterPro" id="IPR012658">
    <property type="entry name" value="YheV"/>
</dbReference>
<reference evidence="3" key="1">
    <citation type="submission" date="2017-04" db="EMBL/GenBank/DDBJ databases">
        <authorList>
            <person name="Varghese N."/>
            <person name="Submissions S."/>
        </authorList>
    </citation>
    <scope>NUCLEOTIDE SEQUENCE [LARGE SCALE GENOMIC DNA]</scope>
</reference>
<name>A0A1Y6EBQ2_9GAMM</name>
<evidence type="ECO:0008006" key="4">
    <source>
        <dbReference type="Google" id="ProtNLM"/>
    </source>
</evidence>
<evidence type="ECO:0000313" key="3">
    <source>
        <dbReference type="Proteomes" id="UP000194450"/>
    </source>
</evidence>
<keyword evidence="3" id="KW-1185">Reference proteome</keyword>
<dbReference type="Proteomes" id="UP000194450">
    <property type="component" value="Unassembled WGS sequence"/>
</dbReference>
<evidence type="ECO:0000313" key="2">
    <source>
        <dbReference type="EMBL" id="SMQ59965.1"/>
    </source>
</evidence>
<gene>
    <name evidence="2" type="ORF">SAMN06297229_0344</name>
</gene>
<dbReference type="EMBL" id="FXWH01000001">
    <property type="protein sequence ID" value="SMQ59965.1"/>
    <property type="molecule type" value="Genomic_DNA"/>
</dbReference>
<dbReference type="AlphaFoldDB" id="A0A1Y6EBQ2"/>
<dbReference type="RefSeq" id="WP_086433533.1">
    <property type="nucleotide sequence ID" value="NZ_FXWH01000001.1"/>
</dbReference>
<evidence type="ECO:0000256" key="1">
    <source>
        <dbReference type="SAM" id="MobiDB-lite"/>
    </source>
</evidence>
<protein>
    <recommendedName>
        <fullName evidence="4">DNA-binding protein</fullName>
    </recommendedName>
</protein>
<dbReference type="OrthoDB" id="5881059at2"/>
<accession>A0A1Y6EBQ2</accession>